<dbReference type="EMBL" id="CAXAMN010006313">
    <property type="protein sequence ID" value="CAK9017203.1"/>
    <property type="molecule type" value="Genomic_DNA"/>
</dbReference>
<organism evidence="1 2">
    <name type="scientific">Durusdinium trenchii</name>
    <dbReference type="NCBI Taxonomy" id="1381693"/>
    <lineage>
        <taxon>Eukaryota</taxon>
        <taxon>Sar</taxon>
        <taxon>Alveolata</taxon>
        <taxon>Dinophyceae</taxon>
        <taxon>Suessiales</taxon>
        <taxon>Symbiodiniaceae</taxon>
        <taxon>Durusdinium</taxon>
    </lineage>
</organism>
<name>A0ABP0JRX4_9DINO</name>
<sequence>SAGLKYHVASPSFFRAQLTVKLYRGLYLDMYAGQDVNVLIQVAGCTLNWDGRHNLNLLSFPAKVDDEGIMRFQADDSFFSLGEDNGWVERTTPKEERLGLPRTGAANHVCVYIVVKGEEDRPPKAFGRLRLSVGMEERPPQWSRVTCDQSVVQLPPQDKLFKDDLAGTRLQIAFCVLSNTLNFSLCMTVSLNRTFMHI</sequence>
<gene>
    <name evidence="1" type="ORF">CCMP2556_LOCUS12782</name>
</gene>
<accession>A0ABP0JRX4</accession>
<proteinExistence type="predicted"/>
<dbReference type="Proteomes" id="UP001642484">
    <property type="component" value="Unassembled WGS sequence"/>
</dbReference>
<comment type="caution">
    <text evidence="1">The sequence shown here is derived from an EMBL/GenBank/DDBJ whole genome shotgun (WGS) entry which is preliminary data.</text>
</comment>
<feature type="non-terminal residue" evidence="1">
    <location>
        <position position="1"/>
    </location>
</feature>
<protein>
    <submittedName>
        <fullName evidence="1">Uncharacterized protein</fullName>
    </submittedName>
</protein>
<reference evidence="1 2" key="1">
    <citation type="submission" date="2024-02" db="EMBL/GenBank/DDBJ databases">
        <authorList>
            <person name="Chen Y."/>
            <person name="Shah S."/>
            <person name="Dougan E. K."/>
            <person name="Thang M."/>
            <person name="Chan C."/>
        </authorList>
    </citation>
    <scope>NUCLEOTIDE SEQUENCE [LARGE SCALE GENOMIC DNA]</scope>
</reference>
<evidence type="ECO:0000313" key="2">
    <source>
        <dbReference type="Proteomes" id="UP001642484"/>
    </source>
</evidence>
<evidence type="ECO:0000313" key="1">
    <source>
        <dbReference type="EMBL" id="CAK9017203.1"/>
    </source>
</evidence>
<keyword evidence="2" id="KW-1185">Reference proteome</keyword>